<feature type="region of interest" description="Disordered" evidence="1">
    <location>
        <begin position="615"/>
        <end position="756"/>
    </location>
</feature>
<keyword evidence="2" id="KW-1133">Transmembrane helix</keyword>
<feature type="transmembrane region" description="Helical" evidence="2">
    <location>
        <begin position="295"/>
        <end position="322"/>
    </location>
</feature>
<evidence type="ECO:0000313" key="3">
    <source>
        <dbReference type="EMBL" id="KAK3670964.1"/>
    </source>
</evidence>
<reference evidence="3" key="1">
    <citation type="submission" date="2023-07" db="EMBL/GenBank/DDBJ databases">
        <title>Black Yeasts Isolated from many extreme environments.</title>
        <authorList>
            <person name="Coleine C."/>
            <person name="Stajich J.E."/>
            <person name="Selbmann L."/>
        </authorList>
    </citation>
    <scope>NUCLEOTIDE SEQUENCE</scope>
    <source>
        <strain evidence="3">CCFEE 5485</strain>
    </source>
</reference>
<protein>
    <submittedName>
        <fullName evidence="3">Uncharacterized protein</fullName>
    </submittedName>
</protein>
<name>A0AAE0TP99_9PEZI</name>
<keyword evidence="4" id="KW-1185">Reference proteome</keyword>
<feature type="compositionally biased region" description="Low complexity" evidence="1">
    <location>
        <begin position="615"/>
        <end position="625"/>
    </location>
</feature>
<evidence type="ECO:0000313" key="4">
    <source>
        <dbReference type="Proteomes" id="UP001274830"/>
    </source>
</evidence>
<evidence type="ECO:0000256" key="1">
    <source>
        <dbReference type="SAM" id="MobiDB-lite"/>
    </source>
</evidence>
<dbReference type="EMBL" id="JAUTXT010000048">
    <property type="protein sequence ID" value="KAK3670964.1"/>
    <property type="molecule type" value="Genomic_DNA"/>
</dbReference>
<dbReference type="Proteomes" id="UP001274830">
    <property type="component" value="Unassembled WGS sequence"/>
</dbReference>
<feature type="transmembrane region" description="Helical" evidence="2">
    <location>
        <begin position="334"/>
        <end position="353"/>
    </location>
</feature>
<feature type="compositionally biased region" description="Basic residues" evidence="1">
    <location>
        <begin position="675"/>
        <end position="693"/>
    </location>
</feature>
<feature type="transmembrane region" description="Helical" evidence="2">
    <location>
        <begin position="58"/>
        <end position="77"/>
    </location>
</feature>
<accession>A0AAE0TP99</accession>
<gene>
    <name evidence="3" type="ORF">LTR78_009080</name>
</gene>
<sequence length="821" mass="91036">MVFFHDTPIFSTGDKPLDRILAGATILAILLSLANVAGHLKAVFAARCKHGQKRTGQAIGFLGLALSSFVIVAYLRFEHHDTRIGNLQDIERLREEWSIVPILGKERQGLGGAAISNIKDGVASATEQIRPLERVTEGVKEAFDSGATAASHAASAIHTTGERLRKTSFDDATEAMKRQWHRATEHLYYKTKKAAQEAADRAEHQTQGVRQWFDDGMSALSKLAEDDEEGRLALKQKFPFLDELLYPNMSLWDSFKTVIGCHRHLWWTQQWFAGYLTWALFVGLECQHRGFQSHLALSLVVIGYTISLATAQSLFFALLLVTPVGANRKGRARRLAHIWAIAVPVVFEMVILARIPGLAVDQTKSGRMFIKDVIQFLVAVIPAISAEILHVWTPRRALLRHEPYLNASELRHALTLVWWFAGMLSLVLHLNTTYWAYRETNPTGGHRWWNILLSRSSWFAKPKTHFLHSLGTVLGSLGEHAWLNAIGWDVIFSAASLCGWAWVSAADIGGIIKCSLVPFDVLKLATTASDKARDLAEPSLEIASEAYSDMRKRMEPYANTTGDFFFDLRDAAEPYLDQSKEWLEDAGANLGSSMERNGFTADRFADQAKQSLSSGYSALSRASSRTLGRASENSDNQDWAGEEDFDALPQLTSRRGRRSDSVRGDDQGKEDGPRLRRRSSQSPAKRGRLRGNSKSRSSQFEISTRKLSGRSQSRARESEQDGSGATRRSSRSRRALDNELLKSKKQEASRGFVGSRVSSAMSHSADELVRGLRDNLPWSHDLGINEIDPEDAEATGLTFTLFVLGGLGLASAGVFGAAQTR</sequence>
<dbReference type="AlphaFoldDB" id="A0AAE0TP99"/>
<keyword evidence="2" id="KW-0472">Membrane</keyword>
<feature type="transmembrane region" description="Helical" evidence="2">
    <location>
        <begin position="373"/>
        <end position="392"/>
    </location>
</feature>
<feature type="compositionally biased region" description="Polar residues" evidence="1">
    <location>
        <begin position="694"/>
        <end position="712"/>
    </location>
</feature>
<keyword evidence="2" id="KW-0812">Transmembrane</keyword>
<feature type="transmembrane region" description="Helical" evidence="2">
    <location>
        <begin position="413"/>
        <end position="437"/>
    </location>
</feature>
<comment type="caution">
    <text evidence="3">The sequence shown here is derived from an EMBL/GenBank/DDBJ whole genome shotgun (WGS) entry which is preliminary data.</text>
</comment>
<proteinExistence type="predicted"/>
<feature type="transmembrane region" description="Helical" evidence="2">
    <location>
        <begin position="20"/>
        <end position="37"/>
    </location>
</feature>
<feature type="compositionally biased region" description="Basic and acidic residues" evidence="1">
    <location>
        <begin position="658"/>
        <end position="674"/>
    </location>
</feature>
<organism evidence="3 4">
    <name type="scientific">Recurvomyces mirabilis</name>
    <dbReference type="NCBI Taxonomy" id="574656"/>
    <lineage>
        <taxon>Eukaryota</taxon>
        <taxon>Fungi</taxon>
        <taxon>Dikarya</taxon>
        <taxon>Ascomycota</taxon>
        <taxon>Pezizomycotina</taxon>
        <taxon>Dothideomycetes</taxon>
        <taxon>Dothideomycetidae</taxon>
        <taxon>Mycosphaerellales</taxon>
        <taxon>Teratosphaeriaceae</taxon>
        <taxon>Recurvomyces</taxon>
    </lineage>
</organism>
<evidence type="ECO:0000256" key="2">
    <source>
        <dbReference type="SAM" id="Phobius"/>
    </source>
</evidence>
<feature type="compositionally biased region" description="Basic and acidic residues" evidence="1">
    <location>
        <begin position="734"/>
        <end position="748"/>
    </location>
</feature>
<feature type="transmembrane region" description="Helical" evidence="2">
    <location>
        <begin position="797"/>
        <end position="818"/>
    </location>
</feature>